<dbReference type="Pfam" id="PF00258">
    <property type="entry name" value="Flavodoxin_1"/>
    <property type="match status" value="1"/>
</dbReference>
<dbReference type="InterPro" id="IPR029039">
    <property type="entry name" value="Flavoprotein-like_sf"/>
</dbReference>
<feature type="domain" description="Flavodoxin-like" evidence="2">
    <location>
        <begin position="1"/>
        <end position="134"/>
    </location>
</feature>
<dbReference type="GO" id="GO:0009086">
    <property type="term" value="P:methionine biosynthetic process"/>
    <property type="evidence" value="ECO:0007669"/>
    <property type="project" value="TreeGrafter"/>
</dbReference>
<dbReference type="InterPro" id="IPR008254">
    <property type="entry name" value="Flavodoxin/NO_synth"/>
</dbReference>
<evidence type="ECO:0000313" key="4">
    <source>
        <dbReference type="Proteomes" id="UP000485058"/>
    </source>
</evidence>
<accession>A0A699ZF83</accession>
<dbReference type="EMBL" id="BLLF01001165">
    <property type="protein sequence ID" value="GFH17544.1"/>
    <property type="molecule type" value="Genomic_DNA"/>
</dbReference>
<keyword evidence="1" id="KW-0285">Flavoprotein</keyword>
<dbReference type="GO" id="GO:0050667">
    <property type="term" value="P:homocysteine metabolic process"/>
    <property type="evidence" value="ECO:0007669"/>
    <property type="project" value="TreeGrafter"/>
</dbReference>
<dbReference type="InterPro" id="IPR001094">
    <property type="entry name" value="Flavdoxin-like"/>
</dbReference>
<dbReference type="SUPFAM" id="SSF52218">
    <property type="entry name" value="Flavoproteins"/>
    <property type="match status" value="1"/>
</dbReference>
<evidence type="ECO:0000259" key="2">
    <source>
        <dbReference type="PROSITE" id="PS50902"/>
    </source>
</evidence>
<feature type="non-terminal residue" evidence="3">
    <location>
        <position position="1"/>
    </location>
</feature>
<sequence>TSSEIARNMQAEAAQQGLNAEVMSLDELGLDNLTVEKTPVLVMVAASTGDGDPPDNAASFWVTVRKKHADGLLQGVRFTSLGLGDSNYTRFMHVSRVLRGRLSDLGASLFYRHAEADEVDGVESVVDPWTDGLWGPLKEALKVQA</sequence>
<dbReference type="GO" id="GO:0030586">
    <property type="term" value="F:[methionine synthase] reductase (NADPH) activity"/>
    <property type="evidence" value="ECO:0007669"/>
    <property type="project" value="TreeGrafter"/>
</dbReference>
<dbReference type="Proteomes" id="UP000485058">
    <property type="component" value="Unassembled WGS sequence"/>
</dbReference>
<dbReference type="PANTHER" id="PTHR19384">
    <property type="entry name" value="NITRIC OXIDE SYNTHASE-RELATED"/>
    <property type="match status" value="1"/>
</dbReference>
<comment type="caution">
    <text evidence="3">The sequence shown here is derived from an EMBL/GenBank/DDBJ whole genome shotgun (WGS) entry which is preliminary data.</text>
</comment>
<evidence type="ECO:0000256" key="1">
    <source>
        <dbReference type="ARBA" id="ARBA00022630"/>
    </source>
</evidence>
<dbReference type="AlphaFoldDB" id="A0A699ZF83"/>
<dbReference type="GO" id="GO:0010181">
    <property type="term" value="F:FMN binding"/>
    <property type="evidence" value="ECO:0007669"/>
    <property type="project" value="InterPro"/>
</dbReference>
<dbReference type="PROSITE" id="PS50902">
    <property type="entry name" value="FLAVODOXIN_LIKE"/>
    <property type="match status" value="1"/>
</dbReference>
<dbReference type="GO" id="GO:0005829">
    <property type="term" value="C:cytosol"/>
    <property type="evidence" value="ECO:0007669"/>
    <property type="project" value="TreeGrafter"/>
</dbReference>
<gene>
    <name evidence="3" type="ORF">HaLaN_14204</name>
</gene>
<protein>
    <submittedName>
        <fullName evidence="3">Flavodoxin-like domain-containing protein</fullName>
    </submittedName>
</protein>
<reference evidence="3 4" key="1">
    <citation type="submission" date="2020-02" db="EMBL/GenBank/DDBJ databases">
        <title>Draft genome sequence of Haematococcus lacustris strain NIES-144.</title>
        <authorList>
            <person name="Morimoto D."/>
            <person name="Nakagawa S."/>
            <person name="Yoshida T."/>
            <person name="Sawayama S."/>
        </authorList>
    </citation>
    <scope>NUCLEOTIDE SEQUENCE [LARGE SCALE GENOMIC DNA]</scope>
    <source>
        <strain evidence="3 4">NIES-144</strain>
    </source>
</reference>
<organism evidence="3 4">
    <name type="scientific">Haematococcus lacustris</name>
    <name type="common">Green alga</name>
    <name type="synonym">Haematococcus pluvialis</name>
    <dbReference type="NCBI Taxonomy" id="44745"/>
    <lineage>
        <taxon>Eukaryota</taxon>
        <taxon>Viridiplantae</taxon>
        <taxon>Chlorophyta</taxon>
        <taxon>core chlorophytes</taxon>
        <taxon>Chlorophyceae</taxon>
        <taxon>CS clade</taxon>
        <taxon>Chlamydomonadales</taxon>
        <taxon>Haematococcaceae</taxon>
        <taxon>Haematococcus</taxon>
    </lineage>
</organism>
<proteinExistence type="predicted"/>
<dbReference type="GO" id="GO:0050660">
    <property type="term" value="F:flavin adenine dinucleotide binding"/>
    <property type="evidence" value="ECO:0007669"/>
    <property type="project" value="TreeGrafter"/>
</dbReference>
<dbReference type="PRINTS" id="PR00369">
    <property type="entry name" value="FLAVODOXIN"/>
</dbReference>
<dbReference type="Gene3D" id="3.40.50.360">
    <property type="match status" value="1"/>
</dbReference>
<name>A0A699ZF83_HAELA</name>
<evidence type="ECO:0000313" key="3">
    <source>
        <dbReference type="EMBL" id="GFH17544.1"/>
    </source>
</evidence>
<keyword evidence="4" id="KW-1185">Reference proteome</keyword>
<dbReference type="PANTHER" id="PTHR19384:SF84">
    <property type="entry name" value="METHIONINE SYNTHASE REDUCTASE"/>
    <property type="match status" value="1"/>
</dbReference>